<sequence length="370" mass="40524">MSSAAALFEPFKLKSLELDNRIVMAPMTRGFSPDGVPTDDVAAYYARRAAADVGLILSEGTLVRRKGASDNPNYPLFHTDAALSGWQKVIEAVHAEGGKMGPQIWHQGLLRKTGTGHFPDAPSDSPSGITHKGKQLFDAPSDEEVADMVAAYADAAKSAKDLGFDTLEIHGAHGYLIDQFFWDVMNRREDKYGGGLPERARFAGEIISEIRKAVGPDMPIILRFSQWKQQDYAARLAETPQEFEAFLKVFVDAGVDILHASQRRFWEAEFPEVDGEKGLNTAGWAKKLTGLPTITVGSVGLSSEFTGAMRGEGSKTRPITDVVERLEKGEFDLVAVGRALLQDPEWATKVKEGRTEELADYDAKAMATLY</sequence>
<evidence type="ECO:0000256" key="4">
    <source>
        <dbReference type="ARBA" id="ARBA00022857"/>
    </source>
</evidence>
<dbReference type="InterPro" id="IPR013785">
    <property type="entry name" value="Aldolase_TIM"/>
</dbReference>
<gene>
    <name evidence="7" type="ORF">D1224_13195</name>
</gene>
<accession>A0A399QS14</accession>
<dbReference type="GO" id="GO:0050661">
    <property type="term" value="F:NADP binding"/>
    <property type="evidence" value="ECO:0007669"/>
    <property type="project" value="InterPro"/>
</dbReference>
<evidence type="ECO:0000256" key="2">
    <source>
        <dbReference type="ARBA" id="ARBA00022630"/>
    </source>
</evidence>
<dbReference type="SUPFAM" id="SSF51395">
    <property type="entry name" value="FMN-linked oxidoreductases"/>
    <property type="match status" value="1"/>
</dbReference>
<keyword evidence="5" id="KW-0560">Oxidoreductase</keyword>
<protein>
    <submittedName>
        <fullName evidence="7">12-oxophytodienoate reductase</fullName>
    </submittedName>
</protein>
<dbReference type="Pfam" id="PF00724">
    <property type="entry name" value="Oxidored_FMN"/>
    <property type="match status" value="1"/>
</dbReference>
<dbReference type="AlphaFoldDB" id="A0A399QS14"/>
<dbReference type="PANTHER" id="PTHR43303:SF4">
    <property type="entry name" value="NADPH DEHYDROGENASE C23G7.10C-RELATED"/>
    <property type="match status" value="1"/>
</dbReference>
<keyword evidence="8" id="KW-1185">Reference proteome</keyword>
<name>A0A399QS14_9PROT</name>
<evidence type="ECO:0000256" key="3">
    <source>
        <dbReference type="ARBA" id="ARBA00022643"/>
    </source>
</evidence>
<dbReference type="EMBL" id="QWGB01000009">
    <property type="protein sequence ID" value="RIJ21271.1"/>
    <property type="molecule type" value="Genomic_DNA"/>
</dbReference>
<dbReference type="PANTHER" id="PTHR43303">
    <property type="entry name" value="NADPH DEHYDROGENASE C23G7.10C-RELATED"/>
    <property type="match status" value="1"/>
</dbReference>
<keyword evidence="3" id="KW-0288">FMN</keyword>
<dbReference type="GO" id="GO:0010181">
    <property type="term" value="F:FMN binding"/>
    <property type="evidence" value="ECO:0007669"/>
    <property type="project" value="InterPro"/>
</dbReference>
<keyword evidence="2" id="KW-0285">Flavoprotein</keyword>
<dbReference type="CDD" id="cd04747">
    <property type="entry name" value="OYE_like_5_FMN"/>
    <property type="match status" value="1"/>
</dbReference>
<dbReference type="FunFam" id="3.20.20.70:FF:000262">
    <property type="entry name" value="NADH:flavin oxidoreductase"/>
    <property type="match status" value="1"/>
</dbReference>
<proteinExistence type="predicted"/>
<dbReference type="RefSeq" id="WP_119380423.1">
    <property type="nucleotide sequence ID" value="NZ_QWGB01000009.1"/>
</dbReference>
<evidence type="ECO:0000313" key="7">
    <source>
        <dbReference type="EMBL" id="RIJ21271.1"/>
    </source>
</evidence>
<evidence type="ECO:0000259" key="6">
    <source>
        <dbReference type="Pfam" id="PF00724"/>
    </source>
</evidence>
<keyword evidence="4" id="KW-0521">NADP</keyword>
<dbReference type="Proteomes" id="UP000265431">
    <property type="component" value="Unassembled WGS sequence"/>
</dbReference>
<evidence type="ECO:0000313" key="8">
    <source>
        <dbReference type="Proteomes" id="UP000265431"/>
    </source>
</evidence>
<evidence type="ECO:0000256" key="1">
    <source>
        <dbReference type="ARBA" id="ARBA00001917"/>
    </source>
</evidence>
<dbReference type="Gene3D" id="3.20.20.70">
    <property type="entry name" value="Aldolase class I"/>
    <property type="match status" value="1"/>
</dbReference>
<dbReference type="InterPro" id="IPR044152">
    <property type="entry name" value="YqjM-like"/>
</dbReference>
<evidence type="ECO:0000256" key="5">
    <source>
        <dbReference type="ARBA" id="ARBA00023002"/>
    </source>
</evidence>
<comment type="cofactor">
    <cofactor evidence="1">
        <name>FMN</name>
        <dbReference type="ChEBI" id="CHEBI:58210"/>
    </cofactor>
</comment>
<comment type="caution">
    <text evidence="7">The sequence shown here is derived from an EMBL/GenBank/DDBJ whole genome shotgun (WGS) entry which is preliminary data.</text>
</comment>
<dbReference type="InterPro" id="IPR001155">
    <property type="entry name" value="OxRdtase_FMN_N"/>
</dbReference>
<dbReference type="GO" id="GO:0003959">
    <property type="term" value="F:NADPH dehydrogenase activity"/>
    <property type="evidence" value="ECO:0007669"/>
    <property type="project" value="InterPro"/>
</dbReference>
<reference evidence="7 8" key="1">
    <citation type="submission" date="2018-08" db="EMBL/GenBank/DDBJ databases">
        <title>Henriciella mobilis sp. nov., isolated from seawater.</title>
        <authorList>
            <person name="Cheng H."/>
            <person name="Wu Y.-H."/>
            <person name="Xu X.-W."/>
            <person name="Guo L.-L."/>
        </authorList>
    </citation>
    <scope>NUCLEOTIDE SEQUENCE [LARGE SCALE GENOMIC DNA]</scope>
    <source>
        <strain evidence="7 8">CCUG66934</strain>
    </source>
</reference>
<organism evidence="7 8">
    <name type="scientific">Henriciella barbarensis</name>
    <dbReference type="NCBI Taxonomy" id="86342"/>
    <lineage>
        <taxon>Bacteria</taxon>
        <taxon>Pseudomonadati</taxon>
        <taxon>Pseudomonadota</taxon>
        <taxon>Alphaproteobacteria</taxon>
        <taxon>Hyphomonadales</taxon>
        <taxon>Hyphomonadaceae</taxon>
        <taxon>Henriciella</taxon>
    </lineage>
</organism>
<dbReference type="OrthoDB" id="9784632at2"/>
<feature type="domain" description="NADH:flavin oxidoreductase/NADH oxidase N-terminal" evidence="6">
    <location>
        <begin position="7"/>
        <end position="356"/>
    </location>
</feature>